<dbReference type="Pfam" id="PF00686">
    <property type="entry name" value="CBM_20"/>
    <property type="match status" value="1"/>
</dbReference>
<evidence type="ECO:0000256" key="9">
    <source>
        <dbReference type="SAM" id="MobiDB-lite"/>
    </source>
</evidence>
<evidence type="ECO:0000256" key="8">
    <source>
        <dbReference type="ARBA" id="ARBA00076001"/>
    </source>
</evidence>
<dbReference type="GO" id="GO:0061723">
    <property type="term" value="P:glycophagy"/>
    <property type="evidence" value="ECO:0007669"/>
    <property type="project" value="UniProtKB-ARBA"/>
</dbReference>
<accession>A0AAD7WMB1</accession>
<evidence type="ECO:0000256" key="5">
    <source>
        <dbReference type="ARBA" id="ARBA00062412"/>
    </source>
</evidence>
<feature type="compositionally biased region" description="Polar residues" evidence="9">
    <location>
        <begin position="84"/>
        <end position="100"/>
    </location>
</feature>
<dbReference type="Proteomes" id="UP001221898">
    <property type="component" value="Unassembled WGS sequence"/>
</dbReference>
<dbReference type="GO" id="GO:0005789">
    <property type="term" value="C:endoplasmic reticulum membrane"/>
    <property type="evidence" value="ECO:0007669"/>
    <property type="project" value="UniProtKB-SubCell"/>
</dbReference>
<dbReference type="InterPro" id="IPR013784">
    <property type="entry name" value="Carb-bd-like_fold"/>
</dbReference>
<evidence type="ECO:0000259" key="10">
    <source>
        <dbReference type="PROSITE" id="PS51166"/>
    </source>
</evidence>
<dbReference type="PANTHER" id="PTHR15048">
    <property type="entry name" value="STARCH-BINDING DOMAIN-CONTAINING PROTEIN 1"/>
    <property type="match status" value="1"/>
</dbReference>
<protein>
    <recommendedName>
        <fullName evidence="6">Starch-binding domain-containing protein 1</fullName>
    </recommendedName>
    <alternativeName>
        <fullName evidence="7">Genethonin-1</fullName>
    </alternativeName>
    <alternativeName>
        <fullName evidence="8">Glycophagy cargo receptor stbd1</fullName>
    </alternativeName>
</protein>
<dbReference type="FunFam" id="2.60.40.10:FF:000552">
    <property type="entry name" value="Related to glucoamylase"/>
    <property type="match status" value="1"/>
</dbReference>
<dbReference type="GO" id="GO:0034045">
    <property type="term" value="C:phagophore assembly site membrane"/>
    <property type="evidence" value="ECO:0007669"/>
    <property type="project" value="UniProtKB-SubCell"/>
</dbReference>
<gene>
    <name evidence="11" type="ORF">AAFF_G00373670</name>
</gene>
<comment type="function">
    <text evidence="3">Acts as a cargo receptor for glycogen. Delivers its cargo to an autophagic pathway called glycophagy, resulting in the transport of glycogen to lysosomes.</text>
</comment>
<dbReference type="EMBL" id="JAINUG010000066">
    <property type="protein sequence ID" value="KAJ8402132.1"/>
    <property type="molecule type" value="Genomic_DNA"/>
</dbReference>
<name>A0AAD7WMB1_9TELE</name>
<dbReference type="InterPro" id="IPR013783">
    <property type="entry name" value="Ig-like_fold"/>
</dbReference>
<dbReference type="PROSITE" id="PS51166">
    <property type="entry name" value="CBM20"/>
    <property type="match status" value="1"/>
</dbReference>
<dbReference type="SUPFAM" id="SSF49452">
    <property type="entry name" value="Starch-binding domain-like"/>
    <property type="match status" value="1"/>
</dbReference>
<proteinExistence type="predicted"/>
<dbReference type="GO" id="GO:2001070">
    <property type="term" value="F:starch binding"/>
    <property type="evidence" value="ECO:0007669"/>
    <property type="project" value="InterPro"/>
</dbReference>
<evidence type="ECO:0000256" key="2">
    <source>
        <dbReference type="ARBA" id="ARBA00024012"/>
    </source>
</evidence>
<evidence type="ECO:0000313" key="12">
    <source>
        <dbReference type="Proteomes" id="UP001221898"/>
    </source>
</evidence>
<dbReference type="GO" id="GO:0030315">
    <property type="term" value="C:T-tubule"/>
    <property type="evidence" value="ECO:0007669"/>
    <property type="project" value="UniProtKB-SubCell"/>
</dbReference>
<comment type="subunit">
    <text evidence="5">Interacts with the ATG8 family proteins GABARAP and GABARAPL1. Interacts with several glycogen-associated proteins, such as GYS2 (liver glycogen synthase), GDE (glycogen debranching enzyme), GBE1 (glycogen branching enzyme 1) and EPM2A (Laforin).</text>
</comment>
<evidence type="ECO:0000256" key="7">
    <source>
        <dbReference type="ARBA" id="ARBA00075794"/>
    </source>
</evidence>
<feature type="region of interest" description="Disordered" evidence="9">
    <location>
        <begin position="63"/>
        <end position="100"/>
    </location>
</feature>
<dbReference type="PANTHER" id="PTHR15048:SF0">
    <property type="entry name" value="STARCH-BINDING DOMAIN-CONTAINING PROTEIN 1"/>
    <property type="match status" value="1"/>
</dbReference>
<evidence type="ECO:0000256" key="3">
    <source>
        <dbReference type="ARBA" id="ARBA00053886"/>
    </source>
</evidence>
<dbReference type="InterPro" id="IPR002044">
    <property type="entry name" value="CBM20"/>
</dbReference>
<sequence length="290" mass="33245">MFQKKMQDLDRNRKLEETLRVTEINVMETTVKSHQEILTDYQHLSERRDRLSNFYHHGSLSCRRESDRRLPLSDPSEVKATGGISESKTKSLGSTMNQPLEENYETTEINIMEATMEHNEWMNVSCVEISKVISSPGNSLNGTASSGEEQRPEKPADCILVKVDIPKESGTTLVSLEEDSVSKRVAAVQPMPQMVGVSFCVHYITHTPLQFLAVTGNQQELGNWENFVPLRKAKDGFWANHISLPADSHVEWKFVLVENGKIHRWEECRNRHLQTGYEEDIHLHKWWGCV</sequence>
<dbReference type="AlphaFoldDB" id="A0AAD7WMB1"/>
<dbReference type="SMART" id="SM01065">
    <property type="entry name" value="CBM_2"/>
    <property type="match status" value="1"/>
</dbReference>
<evidence type="ECO:0000256" key="1">
    <source>
        <dbReference type="ARBA" id="ARBA00004643"/>
    </source>
</evidence>
<comment type="subcellular location">
    <subcellularLocation>
        <location evidence="2">Cell membrane</location>
        <location evidence="2">Sarcolemma</location>
        <location evidence="2">T-tubule</location>
    </subcellularLocation>
    <subcellularLocation>
        <location evidence="1">Endoplasmic reticulum membrane</location>
        <topology evidence="1">Single-pass type III membrane protein</topology>
    </subcellularLocation>
    <subcellularLocation>
        <location evidence="4">Preautophagosomal structure membrane</location>
        <topology evidence="4">Single-pass type III membrane protein</topology>
    </subcellularLocation>
</comment>
<evidence type="ECO:0000256" key="6">
    <source>
        <dbReference type="ARBA" id="ARBA00073038"/>
    </source>
</evidence>
<keyword evidence="12" id="KW-1185">Reference proteome</keyword>
<evidence type="ECO:0000313" key="11">
    <source>
        <dbReference type="EMBL" id="KAJ8402132.1"/>
    </source>
</evidence>
<comment type="caution">
    <text evidence="11">The sequence shown here is derived from an EMBL/GenBank/DDBJ whole genome shotgun (WGS) entry which is preliminary data.</text>
</comment>
<reference evidence="11" key="1">
    <citation type="journal article" date="2023" name="Science">
        <title>Genome structures resolve the early diversification of teleost fishes.</title>
        <authorList>
            <person name="Parey E."/>
            <person name="Louis A."/>
            <person name="Montfort J."/>
            <person name="Bouchez O."/>
            <person name="Roques C."/>
            <person name="Iampietro C."/>
            <person name="Lluch J."/>
            <person name="Castinel A."/>
            <person name="Donnadieu C."/>
            <person name="Desvignes T."/>
            <person name="Floi Bucao C."/>
            <person name="Jouanno E."/>
            <person name="Wen M."/>
            <person name="Mejri S."/>
            <person name="Dirks R."/>
            <person name="Jansen H."/>
            <person name="Henkel C."/>
            <person name="Chen W.J."/>
            <person name="Zahm M."/>
            <person name="Cabau C."/>
            <person name="Klopp C."/>
            <person name="Thompson A.W."/>
            <person name="Robinson-Rechavi M."/>
            <person name="Braasch I."/>
            <person name="Lecointre G."/>
            <person name="Bobe J."/>
            <person name="Postlethwait J.H."/>
            <person name="Berthelot C."/>
            <person name="Roest Crollius H."/>
            <person name="Guiguen Y."/>
        </authorList>
    </citation>
    <scope>NUCLEOTIDE SEQUENCE</scope>
    <source>
        <strain evidence="11">NC1722</strain>
    </source>
</reference>
<organism evidence="11 12">
    <name type="scientific">Aldrovandia affinis</name>
    <dbReference type="NCBI Taxonomy" id="143900"/>
    <lineage>
        <taxon>Eukaryota</taxon>
        <taxon>Metazoa</taxon>
        <taxon>Chordata</taxon>
        <taxon>Craniata</taxon>
        <taxon>Vertebrata</taxon>
        <taxon>Euteleostomi</taxon>
        <taxon>Actinopterygii</taxon>
        <taxon>Neopterygii</taxon>
        <taxon>Teleostei</taxon>
        <taxon>Notacanthiformes</taxon>
        <taxon>Halosauridae</taxon>
        <taxon>Aldrovandia</taxon>
    </lineage>
</organism>
<feature type="domain" description="CBM20" evidence="10">
    <location>
        <begin position="189"/>
        <end position="289"/>
    </location>
</feature>
<evidence type="ECO:0000256" key="4">
    <source>
        <dbReference type="ARBA" id="ARBA00060405"/>
    </source>
</evidence>
<dbReference type="Gene3D" id="2.60.40.10">
    <property type="entry name" value="Immunoglobulins"/>
    <property type="match status" value="1"/>
</dbReference>